<evidence type="ECO:0000313" key="3">
    <source>
        <dbReference type="Proteomes" id="UP000308038"/>
    </source>
</evidence>
<evidence type="ECO:0000313" key="2">
    <source>
        <dbReference type="EMBL" id="THG38151.1"/>
    </source>
</evidence>
<dbReference type="Proteomes" id="UP000308038">
    <property type="component" value="Unassembled WGS sequence"/>
</dbReference>
<dbReference type="Gene3D" id="3.30.420.10">
    <property type="entry name" value="Ribonuclease H-like superfamily/Ribonuclease H"/>
    <property type="match status" value="1"/>
</dbReference>
<name>A0ABY2QDX5_9SPHN</name>
<dbReference type="InterPro" id="IPR012337">
    <property type="entry name" value="RNaseH-like_sf"/>
</dbReference>
<protein>
    <submittedName>
        <fullName evidence="2">Reverse transcriptase-like protein</fullName>
    </submittedName>
</protein>
<dbReference type="RefSeq" id="WP_136452209.1">
    <property type="nucleotide sequence ID" value="NZ_SSTI01000012.1"/>
</dbReference>
<dbReference type="InterPro" id="IPR002156">
    <property type="entry name" value="RNaseH_domain"/>
</dbReference>
<comment type="caution">
    <text evidence="2">The sequence shown here is derived from an EMBL/GenBank/DDBJ whole genome shotgun (WGS) entry which is preliminary data.</text>
</comment>
<accession>A0ABY2QDX5</accession>
<organism evidence="2 3">
    <name type="scientific">Sphingomonas olei</name>
    <dbReference type="NCBI Taxonomy" id="1886787"/>
    <lineage>
        <taxon>Bacteria</taxon>
        <taxon>Pseudomonadati</taxon>
        <taxon>Pseudomonadota</taxon>
        <taxon>Alphaproteobacteria</taxon>
        <taxon>Sphingomonadales</taxon>
        <taxon>Sphingomonadaceae</taxon>
        <taxon>Sphingomonas</taxon>
    </lineage>
</organism>
<proteinExistence type="predicted"/>
<gene>
    <name evidence="2" type="ORF">E5988_15050</name>
</gene>
<dbReference type="SUPFAM" id="SSF53098">
    <property type="entry name" value="Ribonuclease H-like"/>
    <property type="match status" value="1"/>
</dbReference>
<keyword evidence="3" id="KW-1185">Reference proteome</keyword>
<dbReference type="InterPro" id="IPR036397">
    <property type="entry name" value="RNaseH_sf"/>
</dbReference>
<evidence type="ECO:0000259" key="1">
    <source>
        <dbReference type="Pfam" id="PF13456"/>
    </source>
</evidence>
<reference evidence="2 3" key="1">
    <citation type="submission" date="2019-04" db="EMBL/GenBank/DDBJ databases">
        <title>Microbes associate with the intestines of laboratory mice.</title>
        <authorList>
            <person name="Navarre W."/>
            <person name="Wong E."/>
            <person name="Huang K.C."/>
            <person name="Tropini C."/>
            <person name="Ng K."/>
            <person name="Yu B."/>
        </authorList>
    </citation>
    <scope>NUCLEOTIDE SEQUENCE [LARGE SCALE GENOMIC DNA]</scope>
    <source>
        <strain evidence="2 3">NM83_B4-11</strain>
    </source>
</reference>
<dbReference type="EMBL" id="SSTI01000012">
    <property type="protein sequence ID" value="THG38151.1"/>
    <property type="molecule type" value="Genomic_DNA"/>
</dbReference>
<dbReference type="Pfam" id="PF13456">
    <property type="entry name" value="RVT_3"/>
    <property type="match status" value="1"/>
</dbReference>
<sequence length="124" mass="13198">MKIYFDGGLRPLPAGMEIAVVAGGRAHVTRQLGAGTSMEAEWLALIAAVRLALAQAYREPILLGDCLPVIRQAGGRARTPPALRHHLLTFQALVPPGSALRLRHVKRTQNLAGIALEKGCFTAG</sequence>
<feature type="domain" description="RNase H type-1" evidence="1">
    <location>
        <begin position="32"/>
        <end position="113"/>
    </location>
</feature>